<dbReference type="EMBL" id="VSSQ01010671">
    <property type="protein sequence ID" value="MPM44925.1"/>
    <property type="molecule type" value="Genomic_DNA"/>
</dbReference>
<keyword evidence="2" id="KW-0645">Protease</keyword>
<keyword evidence="2" id="KW-0378">Hydrolase</keyword>
<dbReference type="GO" id="GO:0006508">
    <property type="term" value="P:proteolysis"/>
    <property type="evidence" value="ECO:0007669"/>
    <property type="project" value="UniProtKB-KW"/>
</dbReference>
<evidence type="ECO:0000313" key="2">
    <source>
        <dbReference type="EMBL" id="MPM44925.1"/>
    </source>
</evidence>
<organism evidence="2">
    <name type="scientific">bioreactor metagenome</name>
    <dbReference type="NCBI Taxonomy" id="1076179"/>
    <lineage>
        <taxon>unclassified sequences</taxon>
        <taxon>metagenomes</taxon>
        <taxon>ecological metagenomes</taxon>
    </lineage>
</organism>
<dbReference type="SUPFAM" id="SSF140990">
    <property type="entry name" value="FtsH protease domain-like"/>
    <property type="match status" value="1"/>
</dbReference>
<comment type="caution">
    <text evidence="2">The sequence shown here is derived from an EMBL/GenBank/DDBJ whole genome shotgun (WGS) entry which is preliminary data.</text>
</comment>
<dbReference type="PANTHER" id="PTHR23076:SF97">
    <property type="entry name" value="ATP-DEPENDENT ZINC METALLOPROTEASE YME1L1"/>
    <property type="match status" value="1"/>
</dbReference>
<dbReference type="Gene3D" id="1.20.58.760">
    <property type="entry name" value="Peptidase M41"/>
    <property type="match status" value="1"/>
</dbReference>
<protein>
    <submittedName>
        <fullName evidence="2">ATP-dependent zinc metalloprotease FtsH</fullName>
        <ecNumber evidence="2">3.4.24.-</ecNumber>
    </submittedName>
</protein>
<evidence type="ECO:0000259" key="1">
    <source>
        <dbReference type="Pfam" id="PF01434"/>
    </source>
</evidence>
<feature type="domain" description="Peptidase M41" evidence="1">
    <location>
        <begin position="1"/>
        <end position="117"/>
    </location>
</feature>
<keyword evidence="2" id="KW-0482">Metalloprotease</keyword>
<dbReference type="AlphaFoldDB" id="A0A644ZVH3"/>
<proteinExistence type="predicted"/>
<reference evidence="2" key="1">
    <citation type="submission" date="2019-08" db="EMBL/GenBank/DDBJ databases">
        <authorList>
            <person name="Kucharzyk K."/>
            <person name="Murdoch R.W."/>
            <person name="Higgins S."/>
            <person name="Loffler F."/>
        </authorList>
    </citation>
    <scope>NUCLEOTIDE SEQUENCE</scope>
</reference>
<dbReference type="Pfam" id="PF01434">
    <property type="entry name" value="Peptidase_M41"/>
    <property type="match status" value="1"/>
</dbReference>
<dbReference type="EC" id="3.4.24.-" evidence="2"/>
<gene>
    <name evidence="2" type="primary">ftsH_58</name>
    <name evidence="2" type="ORF">SDC9_91607</name>
</gene>
<accession>A0A644ZVH3</accession>
<dbReference type="GO" id="GO:0004176">
    <property type="term" value="F:ATP-dependent peptidase activity"/>
    <property type="evidence" value="ECO:0007669"/>
    <property type="project" value="InterPro"/>
</dbReference>
<dbReference type="GO" id="GO:0005524">
    <property type="term" value="F:ATP binding"/>
    <property type="evidence" value="ECO:0007669"/>
    <property type="project" value="InterPro"/>
</dbReference>
<dbReference type="InterPro" id="IPR037219">
    <property type="entry name" value="Peptidase_M41-like"/>
</dbReference>
<dbReference type="InterPro" id="IPR000642">
    <property type="entry name" value="Peptidase_M41"/>
</dbReference>
<sequence length="123" mass="13786">MGGRSAEEVILNTVTSGAENDIEAATAIARAMVTRYGMSEKFDMMALETINNPYLGTDVTSLVSNETSAKIDEEVLRIIKFAHEKAKEIIRENLPKMHELANKLLEKETMTGEEFMEMLTKEE</sequence>
<dbReference type="PANTHER" id="PTHR23076">
    <property type="entry name" value="METALLOPROTEASE M41 FTSH"/>
    <property type="match status" value="1"/>
</dbReference>
<name>A0A644ZVH3_9ZZZZ</name>
<dbReference type="GO" id="GO:0004222">
    <property type="term" value="F:metalloendopeptidase activity"/>
    <property type="evidence" value="ECO:0007669"/>
    <property type="project" value="InterPro"/>
</dbReference>